<dbReference type="GO" id="GO:0003899">
    <property type="term" value="F:DNA-directed RNA polymerase activity"/>
    <property type="evidence" value="ECO:0007669"/>
    <property type="project" value="UniProtKB-EC"/>
</dbReference>
<keyword evidence="4" id="KW-0240">DNA-directed RNA polymerase</keyword>
<evidence type="ECO:0000313" key="11">
    <source>
        <dbReference type="Proteomes" id="UP000593890"/>
    </source>
</evidence>
<protein>
    <recommendedName>
        <fullName evidence="3">DNA-directed RNA polymerase subunit omega</fullName>
        <ecNumber evidence="2">2.7.7.6</ecNumber>
    </recommendedName>
    <alternativeName>
        <fullName evidence="8">Transcriptase subunit omega</fullName>
    </alternativeName>
</protein>
<evidence type="ECO:0000256" key="8">
    <source>
        <dbReference type="ARBA" id="ARBA00029924"/>
    </source>
</evidence>
<dbReference type="GO" id="GO:0003677">
    <property type="term" value="F:DNA binding"/>
    <property type="evidence" value="ECO:0007669"/>
    <property type="project" value="InterPro"/>
</dbReference>
<dbReference type="NCBIfam" id="TIGR00690">
    <property type="entry name" value="rpoZ"/>
    <property type="match status" value="1"/>
</dbReference>
<sequence>MLKTGIADLKTDESYYALVMAIAKRARNIAEKAEREEIPLTEKPVSLALEELREGHLLITHPQHEDDEDSMQ</sequence>
<evidence type="ECO:0000256" key="3">
    <source>
        <dbReference type="ARBA" id="ARBA00013725"/>
    </source>
</evidence>
<evidence type="ECO:0000256" key="9">
    <source>
        <dbReference type="ARBA" id="ARBA00048552"/>
    </source>
</evidence>
<dbReference type="RefSeq" id="WP_099323457.1">
    <property type="nucleotide sequence ID" value="NZ_AP023321.1"/>
</dbReference>
<evidence type="ECO:0000256" key="5">
    <source>
        <dbReference type="ARBA" id="ARBA00022679"/>
    </source>
</evidence>
<dbReference type="KEGG" id="sman:C12CBH8_07250"/>
<reference evidence="11" key="1">
    <citation type="submission" date="2020-07" db="EMBL/GenBank/DDBJ databases">
        <title>Complete genome sequencing of Clostridia bacterium strain 12CBH8.</title>
        <authorList>
            <person name="Sakamoto M."/>
            <person name="Murakami T."/>
            <person name="Mori H."/>
        </authorList>
    </citation>
    <scope>NUCLEOTIDE SEQUENCE [LARGE SCALE GENOMIC DNA]</scope>
    <source>
        <strain evidence="11">12CBH8</strain>
    </source>
</reference>
<dbReference type="GO" id="GO:0000428">
    <property type="term" value="C:DNA-directed RNA polymerase complex"/>
    <property type="evidence" value="ECO:0007669"/>
    <property type="project" value="UniProtKB-KW"/>
</dbReference>
<evidence type="ECO:0000256" key="2">
    <source>
        <dbReference type="ARBA" id="ARBA00012418"/>
    </source>
</evidence>
<dbReference type="SUPFAM" id="SSF63562">
    <property type="entry name" value="RPB6/omega subunit-like"/>
    <property type="match status" value="1"/>
</dbReference>
<evidence type="ECO:0000256" key="7">
    <source>
        <dbReference type="ARBA" id="ARBA00023163"/>
    </source>
</evidence>
<dbReference type="Pfam" id="PF01192">
    <property type="entry name" value="RNA_pol_Rpb6"/>
    <property type="match status" value="1"/>
</dbReference>
<proteinExistence type="inferred from homology"/>
<evidence type="ECO:0000256" key="6">
    <source>
        <dbReference type="ARBA" id="ARBA00022695"/>
    </source>
</evidence>
<dbReference type="InterPro" id="IPR006110">
    <property type="entry name" value="Pol_omega/Rpo6/RPB6"/>
</dbReference>
<gene>
    <name evidence="10" type="ORF">C12CBH8_07250</name>
</gene>
<dbReference type="EMBL" id="AP023321">
    <property type="protein sequence ID" value="BCI60086.1"/>
    <property type="molecule type" value="Genomic_DNA"/>
</dbReference>
<dbReference type="Gene3D" id="3.90.940.10">
    <property type="match status" value="1"/>
</dbReference>
<organism evidence="10 11">
    <name type="scientific">Solibaculum mannosilyticum</name>
    <dbReference type="NCBI Taxonomy" id="2780922"/>
    <lineage>
        <taxon>Bacteria</taxon>
        <taxon>Bacillati</taxon>
        <taxon>Bacillota</taxon>
        <taxon>Clostridia</taxon>
        <taxon>Eubacteriales</taxon>
        <taxon>Oscillospiraceae</taxon>
        <taxon>Solibaculum</taxon>
    </lineage>
</organism>
<keyword evidence="6" id="KW-0548">Nucleotidyltransferase</keyword>
<dbReference type="GO" id="GO:0006351">
    <property type="term" value="P:DNA-templated transcription"/>
    <property type="evidence" value="ECO:0007669"/>
    <property type="project" value="InterPro"/>
</dbReference>
<accession>A0A7I8D047</accession>
<evidence type="ECO:0000256" key="1">
    <source>
        <dbReference type="ARBA" id="ARBA00006711"/>
    </source>
</evidence>
<evidence type="ECO:0000313" key="10">
    <source>
        <dbReference type="EMBL" id="BCI60086.1"/>
    </source>
</evidence>
<keyword evidence="5" id="KW-0808">Transferase</keyword>
<dbReference type="Proteomes" id="UP000593890">
    <property type="component" value="Chromosome"/>
</dbReference>
<name>A0A7I8D047_9FIRM</name>
<evidence type="ECO:0000256" key="4">
    <source>
        <dbReference type="ARBA" id="ARBA00022478"/>
    </source>
</evidence>
<dbReference type="InterPro" id="IPR036161">
    <property type="entry name" value="RPB6/omega-like_sf"/>
</dbReference>
<dbReference type="AlphaFoldDB" id="A0A7I8D047"/>
<dbReference type="SMART" id="SM01409">
    <property type="entry name" value="RNA_pol_Rpb6"/>
    <property type="match status" value="1"/>
</dbReference>
<keyword evidence="7" id="KW-0804">Transcription</keyword>
<comment type="similarity">
    <text evidence="1">Belongs to the RNA polymerase subunit omega family.</text>
</comment>
<keyword evidence="11" id="KW-1185">Reference proteome</keyword>
<dbReference type="InterPro" id="IPR003716">
    <property type="entry name" value="DNA-dir_RNA_pol_omega"/>
</dbReference>
<comment type="catalytic activity">
    <reaction evidence="9">
        <text>RNA(n) + a ribonucleoside 5'-triphosphate = RNA(n+1) + diphosphate</text>
        <dbReference type="Rhea" id="RHEA:21248"/>
        <dbReference type="Rhea" id="RHEA-COMP:14527"/>
        <dbReference type="Rhea" id="RHEA-COMP:17342"/>
        <dbReference type="ChEBI" id="CHEBI:33019"/>
        <dbReference type="ChEBI" id="CHEBI:61557"/>
        <dbReference type="ChEBI" id="CHEBI:140395"/>
        <dbReference type="EC" id="2.7.7.6"/>
    </reaction>
</comment>
<dbReference type="EC" id="2.7.7.6" evidence="2"/>